<feature type="transmembrane region" description="Helical" evidence="6">
    <location>
        <begin position="5"/>
        <end position="26"/>
    </location>
</feature>
<dbReference type="Proteomes" id="UP000281343">
    <property type="component" value="Unassembled WGS sequence"/>
</dbReference>
<evidence type="ECO:0000256" key="2">
    <source>
        <dbReference type="ARBA" id="ARBA00022692"/>
    </source>
</evidence>
<feature type="domain" description="HemY N-terminal" evidence="7">
    <location>
        <begin position="32"/>
        <end position="141"/>
    </location>
</feature>
<evidence type="ECO:0000256" key="4">
    <source>
        <dbReference type="ARBA" id="ARBA00023136"/>
    </source>
</evidence>
<dbReference type="AlphaFoldDB" id="A0A3L9YBG2"/>
<comment type="subcellular location">
    <subcellularLocation>
        <location evidence="1">Membrane</location>
    </subcellularLocation>
</comment>
<feature type="region of interest" description="Disordered" evidence="5">
    <location>
        <begin position="465"/>
        <end position="503"/>
    </location>
</feature>
<evidence type="ECO:0000313" key="9">
    <source>
        <dbReference type="Proteomes" id="UP000281343"/>
    </source>
</evidence>
<dbReference type="PIRSF" id="PIRSF031802">
    <property type="entry name" value="UCP031802"/>
    <property type="match status" value="1"/>
</dbReference>
<dbReference type="CDD" id="cd00350">
    <property type="entry name" value="rubredoxin_like"/>
    <property type="match status" value="1"/>
</dbReference>
<protein>
    <submittedName>
        <fullName evidence="8">Heme biosynthesis protein HemY</fullName>
    </submittedName>
</protein>
<dbReference type="EMBL" id="RCNT01000001">
    <property type="protein sequence ID" value="RMA43533.1"/>
    <property type="molecule type" value="Genomic_DNA"/>
</dbReference>
<evidence type="ECO:0000256" key="1">
    <source>
        <dbReference type="ARBA" id="ARBA00004370"/>
    </source>
</evidence>
<evidence type="ECO:0000256" key="6">
    <source>
        <dbReference type="SAM" id="Phobius"/>
    </source>
</evidence>
<dbReference type="InterPro" id="IPR010817">
    <property type="entry name" value="HemY_N"/>
</dbReference>
<evidence type="ECO:0000313" key="8">
    <source>
        <dbReference type="EMBL" id="RMA43533.1"/>
    </source>
</evidence>
<feature type="transmembrane region" description="Helical" evidence="6">
    <location>
        <begin position="46"/>
        <end position="76"/>
    </location>
</feature>
<proteinExistence type="predicted"/>
<keyword evidence="4 6" id="KW-0472">Membrane</keyword>
<evidence type="ECO:0000256" key="3">
    <source>
        <dbReference type="ARBA" id="ARBA00022989"/>
    </source>
</evidence>
<dbReference type="InterPro" id="IPR011990">
    <property type="entry name" value="TPR-like_helical_dom_sf"/>
</dbReference>
<sequence length="503" mass="54306">MLWSLLKIVLFVGIVAAVALGAIYLLESGDVVLITFAGREFALTPLASVVVALVLLLAIWLVFRLAGLLVATLRFLNGDETAISRYFNRRSEQKGFQALADGMLALAAGEGRLAIRKAQRAEGYLHRPEITNLLIAQGAEMVGDRVLATNTLKELVRDSRTRFVGVRGLMKQKLDAGDTETALKLAEKALALRPQHEEVQDTLLQLQAQHEDWRGARATLSAKLKAGNLPRDVHKRRDAVLALAHAREALAEGKVEIARRDAAEANKMSPDLVPAAVMAARMAIDEGKPKVATKIIRKAWDAKPHPDLAAAFAAIEPNENPSERMRRFSVLTSRHVNDEETRLLKAELHIAAEDFHGARAALGDLAETSPSARSLTIMAAIERGEGGEDQLVRAWLAKAVTASRGPQWLCSACGHIHADWQPVCAHCDSFDTLSWEAAPQSDAALTGPTQMLPLIVGALDDRSHEAEVPDADLVDDPDAIATGDAGETVPSEEAGDVEATARN</sequence>
<dbReference type="RefSeq" id="WP_121896126.1">
    <property type="nucleotide sequence ID" value="NZ_RCNT01000001.1"/>
</dbReference>
<dbReference type="GO" id="GO:0016020">
    <property type="term" value="C:membrane"/>
    <property type="evidence" value="ECO:0007669"/>
    <property type="project" value="UniProtKB-SubCell"/>
</dbReference>
<dbReference type="Gene3D" id="1.25.40.10">
    <property type="entry name" value="Tetratricopeptide repeat domain"/>
    <property type="match status" value="1"/>
</dbReference>
<organism evidence="8 9">
    <name type="scientific">Rhodophyticola porphyridii</name>
    <dbReference type="NCBI Taxonomy" id="1852017"/>
    <lineage>
        <taxon>Bacteria</taxon>
        <taxon>Pseudomonadati</taxon>
        <taxon>Pseudomonadota</taxon>
        <taxon>Alphaproteobacteria</taxon>
        <taxon>Rhodobacterales</taxon>
        <taxon>Roseobacteraceae</taxon>
        <taxon>Rhodophyticola</taxon>
    </lineage>
</organism>
<name>A0A3L9YBG2_9RHOB</name>
<keyword evidence="2 6" id="KW-0812">Transmembrane</keyword>
<evidence type="ECO:0000256" key="5">
    <source>
        <dbReference type="SAM" id="MobiDB-lite"/>
    </source>
</evidence>
<keyword evidence="3 6" id="KW-1133">Transmembrane helix</keyword>
<accession>A0A3L9YBG2</accession>
<dbReference type="SUPFAM" id="SSF48452">
    <property type="entry name" value="TPR-like"/>
    <property type="match status" value="1"/>
</dbReference>
<keyword evidence="9" id="KW-1185">Reference proteome</keyword>
<evidence type="ECO:0000259" key="7">
    <source>
        <dbReference type="Pfam" id="PF07219"/>
    </source>
</evidence>
<reference evidence="8 9" key="1">
    <citation type="submission" date="2018-10" db="EMBL/GenBank/DDBJ databases">
        <authorList>
            <person name="Jung H.S."/>
            <person name="Jeon C.O."/>
        </authorList>
    </citation>
    <scope>NUCLEOTIDE SEQUENCE [LARGE SCALE GENOMIC DNA]</scope>
    <source>
        <strain evidence="8 9">MA-7-27</strain>
    </source>
</reference>
<comment type="caution">
    <text evidence="8">The sequence shown here is derived from an EMBL/GenBank/DDBJ whole genome shotgun (WGS) entry which is preliminary data.</text>
</comment>
<dbReference type="Pfam" id="PF07219">
    <property type="entry name" value="HemY_N"/>
    <property type="match status" value="1"/>
</dbReference>
<dbReference type="OrthoDB" id="9798343at2"/>
<gene>
    <name evidence="8" type="ORF">D9R08_00895</name>
</gene>
<dbReference type="InterPro" id="IPR016982">
    <property type="entry name" value="Mms48"/>
</dbReference>
<feature type="compositionally biased region" description="Acidic residues" evidence="5">
    <location>
        <begin position="468"/>
        <end position="478"/>
    </location>
</feature>